<gene>
    <name evidence="4" type="ORF">PAECIP111892_02408</name>
</gene>
<dbReference type="PANTHER" id="PTHR43308">
    <property type="entry name" value="OUTER MEMBRANE PROTEIN ALPHA-RELATED"/>
    <property type="match status" value="1"/>
</dbReference>
<dbReference type="InterPro" id="IPR003961">
    <property type="entry name" value="FN3_dom"/>
</dbReference>
<dbReference type="InterPro" id="IPR008969">
    <property type="entry name" value="CarboxyPept-like_regulatory"/>
</dbReference>
<dbReference type="InterPro" id="IPR036116">
    <property type="entry name" value="FN3_sf"/>
</dbReference>
<feature type="domain" description="SLH" evidence="3">
    <location>
        <begin position="2581"/>
        <end position="2639"/>
    </location>
</feature>
<dbReference type="Gene3D" id="2.60.40.10">
    <property type="entry name" value="Immunoglobulins"/>
    <property type="match status" value="1"/>
</dbReference>
<dbReference type="InterPro" id="IPR011659">
    <property type="entry name" value="WD40"/>
</dbReference>
<dbReference type="RefSeq" id="WP_236333303.1">
    <property type="nucleotide sequence ID" value="NZ_CAKMMG010000002.1"/>
</dbReference>
<evidence type="ECO:0000259" key="3">
    <source>
        <dbReference type="PROSITE" id="PS51272"/>
    </source>
</evidence>
<feature type="domain" description="SLH" evidence="3">
    <location>
        <begin position="2516"/>
        <end position="2575"/>
    </location>
</feature>
<dbReference type="InterPro" id="IPR011042">
    <property type="entry name" value="6-blade_b-propeller_TolB-like"/>
</dbReference>
<dbReference type="SUPFAM" id="SSF49265">
    <property type="entry name" value="Fibronectin type III"/>
    <property type="match status" value="1"/>
</dbReference>
<feature type="compositionally biased region" description="Low complexity" evidence="1">
    <location>
        <begin position="2180"/>
        <end position="2233"/>
    </location>
</feature>
<evidence type="ECO:0000313" key="4">
    <source>
        <dbReference type="EMBL" id="CAH1204291.1"/>
    </source>
</evidence>
<accession>A0ABN8GCJ6</accession>
<evidence type="ECO:0000256" key="2">
    <source>
        <dbReference type="SAM" id="SignalP"/>
    </source>
</evidence>
<dbReference type="Gene3D" id="2.120.10.30">
    <property type="entry name" value="TolB, C-terminal domain"/>
    <property type="match status" value="1"/>
</dbReference>
<dbReference type="CDD" id="cd00063">
    <property type="entry name" value="FN3"/>
    <property type="match status" value="1"/>
</dbReference>
<dbReference type="SUPFAM" id="SSF49464">
    <property type="entry name" value="Carboxypeptidase regulatory domain-like"/>
    <property type="match status" value="1"/>
</dbReference>
<sequence length="2639" mass="283376">MQIRFTRAIKEKLAALLAFSMLITAAMPGAAAASSTADSLAASPPSVTETVYDADGIKELLPSVRAGTPASWNLLSRLNRGFMSFMYPTFDMPLTKLSSDERYMAFTTYALDDDKGSGRKVVYIQDRSTAEFQLVPTPDSTGSVIYFDMTPDARYIVYSYGEDVVSGITKVYLYDRQTGQLETVNEVSGPNDIRYDDGEYVSISSDGRYVAFDSDAKLIPQDTDEERDVYLFDRMGNDGNKLKRVSIPLEEGLNTDSWAPSISGDGNAIAFVSKAKLTSQEDYVGTECIYLYSLADGTVERVTQGRSPSLSGDGRYVAFTTYRSDLAPGDENGKDDIYVFDHTDDSFRRVSYQEDGSEHTGNSRYPSISRDGAYVAYEVNQGNASGSAEGYVAGIQDLSSAKIAFPASAIKLGTSLLRPTVGDGGSTVTFLSSYMEHVGDVEFESFDYFVATNGTAPLWPEGSSLEATDIGKDHITVSWPEASDPEGVTGYALYVNGARTAYIPAADETTYTLTDVPQGTNDEDLIQVEAINTRYHMSMGGPSYTWIREGGENPPEESLYFDWVGDRGSDWGPLEQGSTIQLYAQGAAGREAKVEWTYKEWKGDDQVEKSASLLLTEVPGGPGLYTGSFQLSPQVTELTGMKLILTGEGQVEEMEAEDLPLAVGGSLDVAFTGVPPEELQGSILTILQSDTEVRAFTLSGDKPELIEGLRPDEETKIILYTPDYQYEMAQLEGIIIEPGRTSSLQVPVTLPAQLRVKVLDSYGKPVPDIPVSLWDSEHQLVDTLATGVDGATGWHGGLLQNQMVTAELDLSDFEYELAPGTPLSITLDKGDNELLVNLISPDRGKLEVTVRDPENKPVYDSIVIATQNYKGKPIVTSGRTSFDGKVRLDLYAGEATLEAIQSQYQLSSGLLKANVKAEATTTMEIPMKQPEKYVVNLNIYKKALDTEWIGPLNMNDEFFLSTVSVKPSGAWIKTYFSNSVTLGGQPGNTVEACVEGSIYAYVSACGTAVMDENSNANVEVRLEEKGARIQGEVETGRNIMYSASIYEITPNGGKRWAASAGDANFQSHPFNVNVPKGGTFRMDILKIIRDVNYKNKYEYATVEFTVEENQIKKLGTITFSPSSYFMNQSGNYLTAQPARAIPGSTIVMKASYRNDAATTAEEAYLLLGIPDGMALVTDSLGNMAVTGGAGAATLEEGELRVPLGNLPKGSSGTVTYKLQVSPDFHAASVSAAARIKARLNAESIDETIGTVHLDTPKVTLDAPSSVSDARMQTVLSGYAPAGSTVHIYDTDVRIGGAVANASGIWKVNATLVDMGNQSMHALWAETEMNQVKLQSAKAYTEYDVNLPQLVRMAYSQAPAGRWISVEVGKNIPDLPYTVVPGHPFLFDLEFTQPDQVENVRVYMEGQDGESIPAVREGSLFRATVPTSQNALGGIYVDYDVKNHPHTYDGSLPDIEQIRASMPLKMRDFEVVSMKKFALADGKYSGEVVLKFPQLNDARMSYTITVDPDSGYIPTTEEQELARRSGVPVVQKTYETSETETSMSLKLGGYIPGNLLSQAQGNLSGKSSLRALPNLENWEHTAEYFMEIKGEVDEVKGNIDEIKGQYEDYMEYAGKINKIMHNVESSGMDCLDEMPTTAKEAGKALAAVILGEVAKTAMSAGTGVMALTGIGGFVAGQVTSIVSDRIDNYVDEQIDNVGSGYNECKEDPDDVKNKKKGRKVASPKWIYDPSGFVYEAVESNPLEGVTATVLYQDTTSGAWKVWDAAEYEQVNPQLTDEAGKYGWDVPPGKWKVVWSKAGYESLSSTELDVPPPHTEVNAGLISRAAPQVSSVQGVTYEGGSYVDITFTKYLKVTELPKGAVIFTGEDQNQLEGTSEFIQLEKSAADPGISLSRTVRFIPKTDLTVAGKYSVKLGKSSFSSYANAMMLDKDTGPHPVTMRVLDVEGPTAVKASMESGGRMIRITYNEPIQAIADAEKFMLNGTTGIITSAVTATKQGSVESHELLLSLSGTVMEASQLTLLAGAVKDQDGNPSGEGSLALTPDVNPNLSDLAVGSGTLTPAFDPAQTEYSLTLPAGTKELEITAVAVYEAAKLKIGSEPAISGLAKKVTIPEDGILLVSVDLGSGTAVKAYRIQVNLAGGGEPTPTPTASPTATPTPTPTASPTATPTPTPTATPTATPTPTPTASASASPTASASASPTASASASPTASASASPTASATATPTANPTVSPTSTPSGEPKDPLDVGAGAEISKKTSPDGKTTLYVDIRTEAITEALKDGQKAKELYIELKEQADGVILQVPAQGMLKLKDAKATLLVKTVLMNVRVNAAAALQGTSLADGAKYRLVVVKTGEPSAAAEAARKPGKGMKMLTSPVMVHAETISSDLAANAPLAPVKQALQGEFADLTETTERVDIYRFDTATARWIYVKSKPNAKNSGLVFDIKTIGPYAAMTIPHRRFDDTDGHWAEEDIDWMVRRLLVNGTSESTFKPGDPVTRAEFTAMLVRALNLPEDANNAGTVFDDVNQSAWYSEAVQSAVSKGLVKGWDNDHFGPNKTITREEMAVMIGRAYPLLGAGDSSAADLGLLGQYSDSSKISSWAKKDVAMVLNDEIMKGITDSGFEPAGITTRAQAAVVLKRLLSKFEE</sequence>
<name>A0ABN8GCJ6_9BACL</name>
<dbReference type="EMBL" id="CAKMMG010000002">
    <property type="protein sequence ID" value="CAH1204291.1"/>
    <property type="molecule type" value="Genomic_DNA"/>
</dbReference>
<proteinExistence type="predicted"/>
<dbReference type="InterPro" id="IPR001119">
    <property type="entry name" value="SLH_dom"/>
</dbReference>
<protein>
    <recommendedName>
        <fullName evidence="3">SLH domain-containing protein</fullName>
    </recommendedName>
</protein>
<dbReference type="InterPro" id="IPR013783">
    <property type="entry name" value="Ig-like_fold"/>
</dbReference>
<reference evidence="4" key="1">
    <citation type="submission" date="2022-01" db="EMBL/GenBank/DDBJ databases">
        <authorList>
            <person name="Criscuolo A."/>
        </authorList>
    </citation>
    <scope>NUCLEOTIDE SEQUENCE</scope>
    <source>
        <strain evidence="4">CIP111892</strain>
    </source>
</reference>
<dbReference type="PROSITE" id="PS51272">
    <property type="entry name" value="SLH"/>
    <property type="match status" value="3"/>
</dbReference>
<dbReference type="InterPro" id="IPR051465">
    <property type="entry name" value="Cell_Envelope_Struct_Comp"/>
</dbReference>
<keyword evidence="5" id="KW-1185">Reference proteome</keyword>
<feature type="domain" description="SLH" evidence="3">
    <location>
        <begin position="2450"/>
        <end position="2513"/>
    </location>
</feature>
<feature type="chain" id="PRO_5045433017" description="SLH domain-containing protein" evidence="2">
    <location>
        <begin position="33"/>
        <end position="2639"/>
    </location>
</feature>
<feature type="compositionally biased region" description="Pro residues" evidence="1">
    <location>
        <begin position="2141"/>
        <end position="2179"/>
    </location>
</feature>
<dbReference type="SUPFAM" id="SSF82171">
    <property type="entry name" value="DPP6 N-terminal domain-like"/>
    <property type="match status" value="1"/>
</dbReference>
<keyword evidence="2" id="KW-0732">Signal</keyword>
<feature type="signal peptide" evidence="2">
    <location>
        <begin position="1"/>
        <end position="32"/>
    </location>
</feature>
<evidence type="ECO:0000313" key="5">
    <source>
        <dbReference type="Proteomes" id="UP000838324"/>
    </source>
</evidence>
<dbReference type="Proteomes" id="UP000838324">
    <property type="component" value="Unassembled WGS sequence"/>
</dbReference>
<evidence type="ECO:0000256" key="1">
    <source>
        <dbReference type="SAM" id="MobiDB-lite"/>
    </source>
</evidence>
<dbReference type="Pfam" id="PF00395">
    <property type="entry name" value="SLH"/>
    <property type="match status" value="3"/>
</dbReference>
<dbReference type="Gene3D" id="2.60.40.1120">
    <property type="entry name" value="Carboxypeptidase-like, regulatory domain"/>
    <property type="match status" value="1"/>
</dbReference>
<organism evidence="4 5">
    <name type="scientific">Paenibacillus auburnensis</name>
    <dbReference type="NCBI Taxonomy" id="2905649"/>
    <lineage>
        <taxon>Bacteria</taxon>
        <taxon>Bacillati</taxon>
        <taxon>Bacillota</taxon>
        <taxon>Bacilli</taxon>
        <taxon>Bacillales</taxon>
        <taxon>Paenibacillaceae</taxon>
        <taxon>Paenibacillus</taxon>
    </lineage>
</organism>
<dbReference type="PANTHER" id="PTHR43308:SF5">
    <property type="entry name" value="S-LAYER PROTEIN _ PEPTIDOGLYCAN ENDO-BETA-N-ACETYLGLUCOSAMINIDASE"/>
    <property type="match status" value="1"/>
</dbReference>
<dbReference type="Pfam" id="PF07676">
    <property type="entry name" value="PD40"/>
    <property type="match status" value="1"/>
</dbReference>
<comment type="caution">
    <text evidence="4">The sequence shown here is derived from an EMBL/GenBank/DDBJ whole genome shotgun (WGS) entry which is preliminary data.</text>
</comment>
<feature type="region of interest" description="Disordered" evidence="1">
    <location>
        <begin position="2135"/>
        <end position="2256"/>
    </location>
</feature>